<comment type="caution">
    <text evidence="1">The sequence shown here is derived from an EMBL/GenBank/DDBJ whole genome shotgun (WGS) entry which is preliminary data.</text>
</comment>
<name>A0ACC6K7M7_9PSED</name>
<proteinExistence type="predicted"/>
<gene>
    <name evidence="1" type="ORF">J2W83_004058</name>
</gene>
<evidence type="ECO:0000313" key="1">
    <source>
        <dbReference type="EMBL" id="MDR6714426.1"/>
    </source>
</evidence>
<dbReference type="Proteomes" id="UP001259587">
    <property type="component" value="Unassembled WGS sequence"/>
</dbReference>
<reference evidence="1" key="1">
    <citation type="submission" date="2023-07" db="EMBL/GenBank/DDBJ databases">
        <title>Sorghum-associated microbial communities from plants grown in Nebraska, USA.</title>
        <authorList>
            <person name="Schachtman D."/>
        </authorList>
    </citation>
    <scope>NUCLEOTIDE SEQUENCE</scope>
    <source>
        <strain evidence="1">BE56</strain>
    </source>
</reference>
<dbReference type="EMBL" id="JAVDTH010000028">
    <property type="protein sequence ID" value="MDR6714426.1"/>
    <property type="molecule type" value="Genomic_DNA"/>
</dbReference>
<protein>
    <submittedName>
        <fullName evidence="1">Uncharacterized protein</fullName>
    </submittedName>
</protein>
<organism evidence="1 2">
    <name type="scientific">Pseudomonas hunanensis</name>
    <dbReference type="NCBI Taxonomy" id="1247546"/>
    <lineage>
        <taxon>Bacteria</taxon>
        <taxon>Pseudomonadati</taxon>
        <taxon>Pseudomonadota</taxon>
        <taxon>Gammaproteobacteria</taxon>
        <taxon>Pseudomonadales</taxon>
        <taxon>Pseudomonadaceae</taxon>
        <taxon>Pseudomonas</taxon>
    </lineage>
</organism>
<evidence type="ECO:0000313" key="2">
    <source>
        <dbReference type="Proteomes" id="UP001259587"/>
    </source>
</evidence>
<sequence length="285" mass="30972">MKELKRQRDELIAERDSLEDSIPGLRAAWKATPSNWDRHGNCIGSPESTAAMNKLSSAEGRLRSIPGAIERIEREISYQESLASAKQVKTKARQVMSDSVKTITSLESTRTLVFARLQAIQKESNLAIERAQQAEIEAANLYARNVATGNSEGEKAAGTAMERASTLLIEADEHARRQELIVAALQAEIEALDAQISKAKQESSQAQDSALRAAALALGDEWNRLAKQLAAVGSRILAADHHRGSGNMMFSDLSIPLFGPSARELDRDDVLDGARGITLTDLIEA</sequence>
<accession>A0ACC6K7M7</accession>
<keyword evidence="2" id="KW-1185">Reference proteome</keyword>